<reference evidence="6" key="3">
    <citation type="journal article" date="2014" name="Nature">
        <title>Elephant shark genome provides unique insights into gnathostome evolution.</title>
        <authorList>
            <consortium name="International Elephant Shark Genome Sequencing Consortium"/>
            <person name="Venkatesh B."/>
            <person name="Lee A.P."/>
            <person name="Ravi V."/>
            <person name="Maurya A.K."/>
            <person name="Lian M.M."/>
            <person name="Swann J.B."/>
            <person name="Ohta Y."/>
            <person name="Flajnik M.F."/>
            <person name="Sutoh Y."/>
            <person name="Kasahara M."/>
            <person name="Hoon S."/>
            <person name="Gangu V."/>
            <person name="Roy S.W."/>
            <person name="Irimia M."/>
            <person name="Korzh V."/>
            <person name="Kondrychyn I."/>
            <person name="Lim Z.W."/>
            <person name="Tay B.H."/>
            <person name="Tohari S."/>
            <person name="Kong K.W."/>
            <person name="Ho S."/>
            <person name="Lorente-Galdos B."/>
            <person name="Quilez J."/>
            <person name="Marques-Bonet T."/>
            <person name="Raney B.J."/>
            <person name="Ingham P.W."/>
            <person name="Tay A."/>
            <person name="Hillier L.W."/>
            <person name="Minx P."/>
            <person name="Boehm T."/>
            <person name="Wilson R.K."/>
            <person name="Brenner S."/>
            <person name="Warren W.C."/>
        </authorList>
    </citation>
    <scope>NUCLEOTIDE SEQUENCE [LARGE SCALE GENOMIC DNA]</scope>
</reference>
<sequence length="237" mass="26888">MTPTSVCVCVRNQSESSYVFRKYNSQTNEKQKSVISSDSECDRLSNHTQSGTLQHRMDRILVTPILFAFGFISFTGIQSQPGHPINIVNITNNEGIQNATRFAMSAYNNQTNDIFVFKVKRFNNATVQVVKGYKYVVEAVIGRTTCRKGKPFNFKDCPFQPKPPLNRVRPVSSCSKQDIYIDCTASKQAVQPNQFILHIGVHPLLPRSHMLLFPAPSCLYLAFSYYPLCEEVLPKFF</sequence>
<evidence type="ECO:0000313" key="6">
    <source>
        <dbReference type="Proteomes" id="UP000314986"/>
    </source>
</evidence>
<dbReference type="InParanoid" id="A0A4W3HIU0"/>
<dbReference type="PANTHER" id="PTHR47141:SF1">
    <property type="entry name" value="CYSTATIN-F"/>
    <property type="match status" value="1"/>
</dbReference>
<gene>
    <name evidence="5" type="primary">LOC103179201</name>
</gene>
<dbReference type="InterPro" id="IPR042886">
    <property type="entry name" value="Cystatin-F"/>
</dbReference>
<dbReference type="SUPFAM" id="SSF54403">
    <property type="entry name" value="Cystatin/monellin"/>
    <property type="match status" value="1"/>
</dbReference>
<dbReference type="InterPro" id="IPR000010">
    <property type="entry name" value="Cystatin_dom"/>
</dbReference>
<keyword evidence="2" id="KW-1015">Disulfide bond</keyword>
<accession>A0A4W3HIU0</accession>
<name>A0A4W3HIU0_CALMI</name>
<dbReference type="GO" id="GO:0005794">
    <property type="term" value="C:Golgi apparatus"/>
    <property type="evidence" value="ECO:0007669"/>
    <property type="project" value="TreeGrafter"/>
</dbReference>
<dbReference type="PANTHER" id="PTHR47141">
    <property type="entry name" value="CYSTATIN-F"/>
    <property type="match status" value="1"/>
</dbReference>
<evidence type="ECO:0000256" key="3">
    <source>
        <dbReference type="SAM" id="Phobius"/>
    </source>
</evidence>
<protein>
    <recommendedName>
        <fullName evidence="4">Cystatin domain-containing protein</fullName>
    </recommendedName>
</protein>
<dbReference type="Proteomes" id="UP000314986">
    <property type="component" value="Unassembled WGS sequence"/>
</dbReference>
<dbReference type="AlphaFoldDB" id="A0A4W3HIU0"/>
<keyword evidence="6" id="KW-1185">Reference proteome</keyword>
<dbReference type="Ensembl" id="ENSCMIT00000009747.1">
    <property type="protein sequence ID" value="ENSCMIP00000009489.1"/>
    <property type="gene ID" value="ENSCMIG00000005034.1"/>
</dbReference>
<dbReference type="Pfam" id="PF00031">
    <property type="entry name" value="Cystatin"/>
    <property type="match status" value="1"/>
</dbReference>
<reference evidence="6" key="2">
    <citation type="journal article" date="2007" name="PLoS Biol.">
        <title>Survey sequencing and comparative analysis of the elephant shark (Callorhinchus milii) genome.</title>
        <authorList>
            <person name="Venkatesh B."/>
            <person name="Kirkness E.F."/>
            <person name="Loh Y.H."/>
            <person name="Halpern A.L."/>
            <person name="Lee A.P."/>
            <person name="Johnson J."/>
            <person name="Dandona N."/>
            <person name="Viswanathan L.D."/>
            <person name="Tay A."/>
            <person name="Venter J.C."/>
            <person name="Strausberg R.L."/>
            <person name="Brenner S."/>
        </authorList>
    </citation>
    <scope>NUCLEOTIDE SEQUENCE [LARGE SCALE GENOMIC DNA]</scope>
</reference>
<dbReference type="FunFam" id="3.10.450.10:FF:000004">
    <property type="entry name" value="Cystatin C"/>
    <property type="match status" value="1"/>
</dbReference>
<evidence type="ECO:0000259" key="4">
    <source>
        <dbReference type="SMART" id="SM00043"/>
    </source>
</evidence>
<evidence type="ECO:0000256" key="1">
    <source>
        <dbReference type="ARBA" id="ARBA00009403"/>
    </source>
</evidence>
<evidence type="ECO:0000256" key="2">
    <source>
        <dbReference type="ARBA" id="ARBA00023157"/>
    </source>
</evidence>
<dbReference type="GO" id="GO:0031643">
    <property type="term" value="P:positive regulation of myelination"/>
    <property type="evidence" value="ECO:0007669"/>
    <property type="project" value="TreeGrafter"/>
</dbReference>
<organism evidence="5 6">
    <name type="scientific">Callorhinchus milii</name>
    <name type="common">Ghost shark</name>
    <dbReference type="NCBI Taxonomy" id="7868"/>
    <lineage>
        <taxon>Eukaryota</taxon>
        <taxon>Metazoa</taxon>
        <taxon>Chordata</taxon>
        <taxon>Craniata</taxon>
        <taxon>Vertebrata</taxon>
        <taxon>Chondrichthyes</taxon>
        <taxon>Holocephali</taxon>
        <taxon>Chimaeriformes</taxon>
        <taxon>Callorhinchidae</taxon>
        <taxon>Callorhinchus</taxon>
    </lineage>
</organism>
<dbReference type="GO" id="GO:1903979">
    <property type="term" value="P:negative regulation of microglial cell activation"/>
    <property type="evidence" value="ECO:0007669"/>
    <property type="project" value="TreeGrafter"/>
</dbReference>
<keyword evidence="3" id="KW-0472">Membrane</keyword>
<dbReference type="GO" id="GO:0005615">
    <property type="term" value="C:extracellular space"/>
    <property type="evidence" value="ECO:0007669"/>
    <property type="project" value="TreeGrafter"/>
</dbReference>
<dbReference type="GO" id="GO:0005764">
    <property type="term" value="C:lysosome"/>
    <property type="evidence" value="ECO:0007669"/>
    <property type="project" value="TreeGrafter"/>
</dbReference>
<feature type="domain" description="Cystatin" evidence="4">
    <location>
        <begin position="79"/>
        <end position="184"/>
    </location>
</feature>
<dbReference type="GO" id="GO:0006955">
    <property type="term" value="P:immune response"/>
    <property type="evidence" value="ECO:0007669"/>
    <property type="project" value="InterPro"/>
</dbReference>
<dbReference type="GO" id="GO:0005770">
    <property type="term" value="C:late endosome"/>
    <property type="evidence" value="ECO:0007669"/>
    <property type="project" value="TreeGrafter"/>
</dbReference>
<reference evidence="6" key="1">
    <citation type="journal article" date="2006" name="Science">
        <title>Ancient noncoding elements conserved in the human genome.</title>
        <authorList>
            <person name="Venkatesh B."/>
            <person name="Kirkness E.F."/>
            <person name="Loh Y.H."/>
            <person name="Halpern A.L."/>
            <person name="Lee A.P."/>
            <person name="Johnson J."/>
            <person name="Dandona N."/>
            <person name="Viswanathan L.D."/>
            <person name="Tay A."/>
            <person name="Venter J.C."/>
            <person name="Strausberg R.L."/>
            <person name="Brenner S."/>
        </authorList>
    </citation>
    <scope>NUCLEOTIDE SEQUENCE [LARGE SCALE GENOMIC DNA]</scope>
</reference>
<dbReference type="GO" id="GO:0005783">
    <property type="term" value="C:endoplasmic reticulum"/>
    <property type="evidence" value="ECO:0007669"/>
    <property type="project" value="TreeGrafter"/>
</dbReference>
<dbReference type="GeneTree" id="ENSGT00940000160277"/>
<dbReference type="InterPro" id="IPR046350">
    <property type="entry name" value="Cystatin_sf"/>
</dbReference>
<dbReference type="STRING" id="7868.ENSCMIP00000009489"/>
<dbReference type="SMART" id="SM00043">
    <property type="entry name" value="CY"/>
    <property type="match status" value="1"/>
</dbReference>
<dbReference type="CDD" id="cd00042">
    <property type="entry name" value="CY"/>
    <property type="match status" value="1"/>
</dbReference>
<keyword evidence="3" id="KW-0812">Transmembrane</keyword>
<keyword evidence="3" id="KW-1133">Transmembrane helix</keyword>
<reference evidence="5" key="5">
    <citation type="submission" date="2025-09" db="UniProtKB">
        <authorList>
            <consortium name="Ensembl"/>
        </authorList>
    </citation>
    <scope>IDENTIFICATION</scope>
</reference>
<feature type="transmembrane region" description="Helical" evidence="3">
    <location>
        <begin position="60"/>
        <end position="77"/>
    </location>
</feature>
<dbReference type="Gene3D" id="3.10.450.10">
    <property type="match status" value="1"/>
</dbReference>
<reference evidence="5" key="4">
    <citation type="submission" date="2025-08" db="UniProtKB">
        <authorList>
            <consortium name="Ensembl"/>
        </authorList>
    </citation>
    <scope>IDENTIFICATION</scope>
</reference>
<proteinExistence type="inferred from homology"/>
<comment type="similarity">
    <text evidence="1">Belongs to the cystatin family.</text>
</comment>
<dbReference type="GO" id="GO:0004869">
    <property type="term" value="F:cysteine-type endopeptidase inhibitor activity"/>
    <property type="evidence" value="ECO:0007669"/>
    <property type="project" value="InterPro"/>
</dbReference>
<evidence type="ECO:0000313" key="5">
    <source>
        <dbReference type="Ensembl" id="ENSCMIP00000009489.1"/>
    </source>
</evidence>